<dbReference type="PRINTS" id="PR00412">
    <property type="entry name" value="EPOXHYDRLASE"/>
</dbReference>
<organism evidence="3 4">
    <name type="scientific">Deinococcus roseus</name>
    <dbReference type="NCBI Taxonomy" id="392414"/>
    <lineage>
        <taxon>Bacteria</taxon>
        <taxon>Thermotogati</taxon>
        <taxon>Deinococcota</taxon>
        <taxon>Deinococci</taxon>
        <taxon>Deinococcales</taxon>
        <taxon>Deinococcaceae</taxon>
        <taxon>Deinococcus</taxon>
    </lineage>
</organism>
<dbReference type="GO" id="GO:0016787">
    <property type="term" value="F:hydrolase activity"/>
    <property type="evidence" value="ECO:0007669"/>
    <property type="project" value="UniProtKB-KW"/>
</dbReference>
<keyword evidence="1 3" id="KW-0378">Hydrolase</keyword>
<dbReference type="PANTHER" id="PTHR43798">
    <property type="entry name" value="MONOACYLGLYCEROL LIPASE"/>
    <property type="match status" value="1"/>
</dbReference>
<evidence type="ECO:0000313" key="3">
    <source>
        <dbReference type="EMBL" id="GGJ22063.1"/>
    </source>
</evidence>
<dbReference type="InterPro" id="IPR000639">
    <property type="entry name" value="Epox_hydrolase-like"/>
</dbReference>
<dbReference type="RefSeq" id="WP_188999460.1">
    <property type="nucleotide sequence ID" value="NZ_BMOD01000001.1"/>
</dbReference>
<dbReference type="EMBL" id="BMOD01000001">
    <property type="protein sequence ID" value="GGJ22063.1"/>
    <property type="molecule type" value="Genomic_DNA"/>
</dbReference>
<dbReference type="Pfam" id="PF00561">
    <property type="entry name" value="Abhydrolase_1"/>
    <property type="match status" value="1"/>
</dbReference>
<dbReference type="SUPFAM" id="SSF53474">
    <property type="entry name" value="alpha/beta-Hydrolases"/>
    <property type="match status" value="1"/>
</dbReference>
<name>A0ABQ2CVU9_9DEIO</name>
<sequence>MNDDVMVVDDGQETPKAQPKVRVYGAGSPVLLLSGGPGFSADYMEPLAKELELQYQAVLPDLRGTGTNTVKETPENLSLDAYIEDIENIRKQYGWDKFSFVAHSSGAQIALAYALKYPQYIKSIALLDPAGTDTSYLQEFNRVADSRLNRLDKEILADWKAGNGDFTEGLTTLLYRVVFDRRTANKIVDMVPQKSFYNNTTAEVFTQNLIDSGFNITDRLGELSGIPVYVAHGLLDPLPYEVGKSIAEKTGGKFVLQDNCGHFPWIEVPREFYPQFLGFLFQNAW</sequence>
<gene>
    <name evidence="3" type="ORF">GCM10008938_05450</name>
</gene>
<evidence type="ECO:0000256" key="1">
    <source>
        <dbReference type="ARBA" id="ARBA00022801"/>
    </source>
</evidence>
<dbReference type="Proteomes" id="UP000632222">
    <property type="component" value="Unassembled WGS sequence"/>
</dbReference>
<dbReference type="PANTHER" id="PTHR43798:SF31">
    <property type="entry name" value="AB HYDROLASE SUPERFAMILY PROTEIN YCLE"/>
    <property type="match status" value="1"/>
</dbReference>
<evidence type="ECO:0000313" key="4">
    <source>
        <dbReference type="Proteomes" id="UP000632222"/>
    </source>
</evidence>
<proteinExistence type="predicted"/>
<reference evidence="4" key="1">
    <citation type="journal article" date="2019" name="Int. J. Syst. Evol. Microbiol.">
        <title>The Global Catalogue of Microorganisms (GCM) 10K type strain sequencing project: providing services to taxonomists for standard genome sequencing and annotation.</title>
        <authorList>
            <consortium name="The Broad Institute Genomics Platform"/>
            <consortium name="The Broad Institute Genome Sequencing Center for Infectious Disease"/>
            <person name="Wu L."/>
            <person name="Ma J."/>
        </authorList>
    </citation>
    <scope>NUCLEOTIDE SEQUENCE [LARGE SCALE GENOMIC DNA]</scope>
    <source>
        <strain evidence="4">JCM 14370</strain>
    </source>
</reference>
<evidence type="ECO:0000259" key="2">
    <source>
        <dbReference type="Pfam" id="PF00561"/>
    </source>
</evidence>
<feature type="domain" description="AB hydrolase-1" evidence="2">
    <location>
        <begin position="29"/>
        <end position="266"/>
    </location>
</feature>
<protein>
    <submittedName>
        <fullName evidence="3">Hydrolase</fullName>
    </submittedName>
</protein>
<dbReference type="InterPro" id="IPR000073">
    <property type="entry name" value="AB_hydrolase_1"/>
</dbReference>
<accession>A0ABQ2CVU9</accession>
<dbReference type="InterPro" id="IPR029058">
    <property type="entry name" value="AB_hydrolase_fold"/>
</dbReference>
<dbReference type="InterPro" id="IPR050266">
    <property type="entry name" value="AB_hydrolase_sf"/>
</dbReference>
<dbReference type="PRINTS" id="PR00111">
    <property type="entry name" value="ABHYDROLASE"/>
</dbReference>
<comment type="caution">
    <text evidence="3">The sequence shown here is derived from an EMBL/GenBank/DDBJ whole genome shotgun (WGS) entry which is preliminary data.</text>
</comment>
<dbReference type="Gene3D" id="3.40.50.1820">
    <property type="entry name" value="alpha/beta hydrolase"/>
    <property type="match status" value="1"/>
</dbReference>
<keyword evidence="4" id="KW-1185">Reference proteome</keyword>